<protein>
    <submittedName>
        <fullName evidence="1">Uncharacterized protein</fullName>
    </submittedName>
</protein>
<gene>
    <name evidence="1" type="ORF">UK23_18040</name>
</gene>
<dbReference type="PATRIC" id="fig|68170.10.peg.4509"/>
<name>A0A0F0H398_LENAE</name>
<dbReference type="Proteomes" id="UP000033393">
    <property type="component" value="Unassembled WGS sequence"/>
</dbReference>
<sequence length="137" mass="14911">MGERSDGDVVLAACDLVVAGIDGPGVSALAGVSLRRPWDEIQPLLGDALLELGLDHHEHNSNEGKALGLRLMARRTLAGELSARELAAWVHDRFGHGLPAAEELARLDDEYDILEYDDRATTDVDEQVMAEVRRITS</sequence>
<accession>A0A0F0H398</accession>
<comment type="caution">
    <text evidence="1">The sequence shown here is derived from an EMBL/GenBank/DDBJ whole genome shotgun (WGS) entry which is preliminary data.</text>
</comment>
<dbReference type="EMBL" id="JYJG01000117">
    <property type="protein sequence ID" value="KJK48103.1"/>
    <property type="molecule type" value="Genomic_DNA"/>
</dbReference>
<organism evidence="1 2">
    <name type="scientific">Lentzea aerocolonigenes</name>
    <name type="common">Lechevalieria aerocolonigenes</name>
    <name type="synonym">Saccharothrix aerocolonigenes</name>
    <dbReference type="NCBI Taxonomy" id="68170"/>
    <lineage>
        <taxon>Bacteria</taxon>
        <taxon>Bacillati</taxon>
        <taxon>Actinomycetota</taxon>
        <taxon>Actinomycetes</taxon>
        <taxon>Pseudonocardiales</taxon>
        <taxon>Pseudonocardiaceae</taxon>
        <taxon>Lentzea</taxon>
    </lineage>
</organism>
<keyword evidence="2" id="KW-1185">Reference proteome</keyword>
<proteinExistence type="predicted"/>
<evidence type="ECO:0000313" key="2">
    <source>
        <dbReference type="Proteomes" id="UP000033393"/>
    </source>
</evidence>
<dbReference type="AlphaFoldDB" id="A0A0F0H398"/>
<reference evidence="1 2" key="1">
    <citation type="submission" date="2015-02" db="EMBL/GenBank/DDBJ databases">
        <authorList>
            <person name="Ju K.-S."/>
            <person name="Doroghazi J.R."/>
            <person name="Metcalf W."/>
        </authorList>
    </citation>
    <scope>NUCLEOTIDE SEQUENCE [LARGE SCALE GENOMIC DNA]</scope>
    <source>
        <strain evidence="1 2">NRRL B-16140</strain>
    </source>
</reference>
<evidence type="ECO:0000313" key="1">
    <source>
        <dbReference type="EMBL" id="KJK48103.1"/>
    </source>
</evidence>